<reference evidence="2 3" key="1">
    <citation type="submission" date="2010-01" db="EMBL/GenBank/DDBJ databases">
        <authorList>
            <person name="Muzny D."/>
            <person name="Qin X."/>
            <person name="Deng J."/>
            <person name="Jiang H."/>
            <person name="Liu Y."/>
            <person name="Qu J."/>
            <person name="Song X.-Z."/>
            <person name="Zhang L."/>
            <person name="Thornton R."/>
            <person name="Coyle M."/>
            <person name="Francisco L."/>
            <person name="Jackson L."/>
            <person name="Javaid M."/>
            <person name="Korchina V."/>
            <person name="Kovar C."/>
            <person name="Mata R."/>
            <person name="Mathew T."/>
            <person name="Ngo R."/>
            <person name="Nguyen L."/>
            <person name="Nguyen N."/>
            <person name="Okwuonu G."/>
            <person name="Ongeri F."/>
            <person name="Pham C."/>
            <person name="Simmons D."/>
            <person name="Wilczek-Boney K."/>
            <person name="Hale W."/>
            <person name="Jakkamsetti A."/>
            <person name="Pham P."/>
            <person name="Ruth R."/>
            <person name="San Lucas F."/>
            <person name="Warren J."/>
            <person name="Zhang J."/>
            <person name="Zhao Z."/>
            <person name="Zhou C."/>
            <person name="Zhu D."/>
            <person name="Lee S."/>
            <person name="Bess C."/>
            <person name="Blankenburg K."/>
            <person name="Forbes L."/>
            <person name="Fu Q."/>
            <person name="Gubbala S."/>
            <person name="Hirani K."/>
            <person name="Jayaseelan J.C."/>
            <person name="Lara F."/>
            <person name="Munidasa M."/>
            <person name="Palculict T."/>
            <person name="Patil S."/>
            <person name="Pu L.-L."/>
            <person name="Saada N."/>
            <person name="Tang L."/>
            <person name="Weissenberger G."/>
            <person name="Zhu Y."/>
            <person name="Hemphill L."/>
            <person name="Shang Y."/>
            <person name="Youmans B."/>
            <person name="Ayvaz T."/>
            <person name="Ross M."/>
            <person name="Santibanez J."/>
            <person name="Aqrawi P."/>
            <person name="Gross S."/>
            <person name="Joshi V."/>
            <person name="Fowler G."/>
            <person name="Nazareth L."/>
            <person name="Reid J."/>
            <person name="Worley K."/>
            <person name="Petrosino J."/>
            <person name="Highlander S."/>
            <person name="Gibbs R."/>
        </authorList>
    </citation>
    <scope>NUCLEOTIDE SEQUENCE [LARGE SCALE GENOMIC DNA]</scope>
    <source>
        <strain evidence="2 3">DSM 4582</strain>
    </source>
</reference>
<dbReference type="HOGENOM" id="CLU_129878_1_0_6"/>
<dbReference type="Pfam" id="PF07119">
    <property type="entry name" value="DUF1375"/>
    <property type="match status" value="1"/>
</dbReference>
<evidence type="ECO:0000313" key="2">
    <source>
        <dbReference type="EMBL" id="EFE97000.1"/>
    </source>
</evidence>
<accession>D4DZM9</accession>
<comment type="caution">
    <text evidence="2">The sequence shown here is derived from an EMBL/GenBank/DDBJ whole genome shotgun (WGS) entry which is preliminary data.</text>
</comment>
<evidence type="ECO:0000256" key="1">
    <source>
        <dbReference type="SAM" id="MobiDB-lite"/>
    </source>
</evidence>
<dbReference type="STRING" id="667129.HMPREF0758_1379"/>
<dbReference type="EMBL" id="ADBY01000024">
    <property type="protein sequence ID" value="EFE97000.1"/>
    <property type="molecule type" value="Genomic_DNA"/>
</dbReference>
<organism evidence="2 3">
    <name type="scientific">Serratia odorifera DSM 4582</name>
    <dbReference type="NCBI Taxonomy" id="667129"/>
    <lineage>
        <taxon>Bacteria</taxon>
        <taxon>Pseudomonadati</taxon>
        <taxon>Pseudomonadota</taxon>
        <taxon>Gammaproteobacteria</taxon>
        <taxon>Enterobacterales</taxon>
        <taxon>Yersiniaceae</taxon>
        <taxon>Serratia</taxon>
    </lineage>
</organism>
<dbReference type="Proteomes" id="UP000005723">
    <property type="component" value="Unassembled WGS sequence"/>
</dbReference>
<keyword evidence="3" id="KW-1185">Reference proteome</keyword>
<dbReference type="AlphaFoldDB" id="D4DZM9"/>
<dbReference type="InterPro" id="IPR010780">
    <property type="entry name" value="DUF1375"/>
</dbReference>
<name>D4DZM9_SEROD</name>
<dbReference type="NCBIfam" id="NF008628">
    <property type="entry name" value="PRK11616.1"/>
    <property type="match status" value="1"/>
</dbReference>
<feature type="compositionally biased region" description="Polar residues" evidence="1">
    <location>
        <begin position="140"/>
        <end position="149"/>
    </location>
</feature>
<protein>
    <recommendedName>
        <fullName evidence="4">YceK/YidQ family lipoprotein</fullName>
    </recommendedName>
</protein>
<evidence type="ECO:0000313" key="3">
    <source>
        <dbReference type="Proteomes" id="UP000005723"/>
    </source>
</evidence>
<feature type="compositionally biased region" description="Basic and acidic residues" evidence="1">
    <location>
        <begin position="117"/>
        <end position="133"/>
    </location>
</feature>
<feature type="region of interest" description="Disordered" evidence="1">
    <location>
        <begin position="117"/>
        <end position="149"/>
    </location>
</feature>
<gene>
    <name evidence="2" type="ORF">HMPREF0758_1379</name>
</gene>
<proteinExistence type="predicted"/>
<evidence type="ECO:0008006" key="4">
    <source>
        <dbReference type="Google" id="ProtNLM"/>
    </source>
</evidence>
<sequence length="149" mass="16351">MNSEKTATERRFARLTHRSDVINQQIQGNSTLQDGMMKMMKVMAASCLLLATSGCSSIMSHTGPDQGYYPGTRSSVNMLKDDETGWVMKPLVALDLPFSAVVDTVLLPYDYLRADSDKTADSPRERILHEEQQRLAASGTPGQSGSVTH</sequence>